<protein>
    <recommendedName>
        <fullName evidence="1">Methyltransferase domain-containing protein</fullName>
    </recommendedName>
</protein>
<reference evidence="3" key="1">
    <citation type="submission" date="2021-02" db="EMBL/GenBank/DDBJ databases">
        <authorList>
            <person name="Nowell W R."/>
        </authorList>
    </citation>
    <scope>NUCLEOTIDE SEQUENCE</scope>
</reference>
<dbReference type="OrthoDB" id="10006218at2759"/>
<dbReference type="InterPro" id="IPR025714">
    <property type="entry name" value="Methyltranfer_dom"/>
</dbReference>
<comment type="caution">
    <text evidence="3">The sequence shown here is derived from an EMBL/GenBank/DDBJ whole genome shotgun (WGS) entry which is preliminary data.</text>
</comment>
<dbReference type="InterPro" id="IPR026913">
    <property type="entry name" value="METTL24"/>
</dbReference>
<sequence>MLESDGWFCEQDSDWKRRKMIDHMQNKRNRISNARKYFFQNNWESTIQCEFARRIGNTGDGGKWICNIHRYQEMIDTIILIYSFGSHGDFSFERAIKNELPNAEIHTFDRDIFQCPENVCIFHQATLGSRKINGSKSLRAVINELGHQKREIHILKVDIEGSEYDLFEEFFNSQTKNQTGGLYIRQILFEIHLGRGQNEEPSQRTHRLFELFRANNFVIFHKESNLYDPQNAFEFAILRLNPAFFSPIR</sequence>
<evidence type="ECO:0000313" key="2">
    <source>
        <dbReference type="EMBL" id="CAF1501712.1"/>
    </source>
</evidence>
<dbReference type="AlphaFoldDB" id="A0A816E989"/>
<dbReference type="Proteomes" id="UP000663877">
    <property type="component" value="Unassembled WGS sequence"/>
</dbReference>
<evidence type="ECO:0000313" key="4">
    <source>
        <dbReference type="Proteomes" id="UP000663832"/>
    </source>
</evidence>
<name>A0A816E989_9BILA</name>
<evidence type="ECO:0000313" key="3">
    <source>
        <dbReference type="EMBL" id="CAF1644652.1"/>
    </source>
</evidence>
<evidence type="ECO:0000259" key="1">
    <source>
        <dbReference type="Pfam" id="PF13383"/>
    </source>
</evidence>
<organism evidence="3 4">
    <name type="scientific">Adineta steineri</name>
    <dbReference type="NCBI Taxonomy" id="433720"/>
    <lineage>
        <taxon>Eukaryota</taxon>
        <taxon>Metazoa</taxon>
        <taxon>Spiralia</taxon>
        <taxon>Gnathifera</taxon>
        <taxon>Rotifera</taxon>
        <taxon>Eurotatoria</taxon>
        <taxon>Bdelloidea</taxon>
        <taxon>Adinetida</taxon>
        <taxon>Adinetidae</taxon>
        <taxon>Adineta</taxon>
    </lineage>
</organism>
<dbReference type="Proteomes" id="UP000663832">
    <property type="component" value="Unassembled WGS sequence"/>
</dbReference>
<keyword evidence="4" id="KW-1185">Reference proteome</keyword>
<proteinExistence type="predicted"/>
<accession>A0A816E989</accession>
<dbReference type="PANTHER" id="PTHR32026">
    <property type="entry name" value="METHYLTRANSFERASE-LIKE PROTEIN 24"/>
    <property type="match status" value="1"/>
</dbReference>
<dbReference type="Pfam" id="PF13383">
    <property type="entry name" value="Methyltransf_22"/>
    <property type="match status" value="1"/>
</dbReference>
<dbReference type="EMBL" id="CAJNOM010003354">
    <property type="protein sequence ID" value="CAF1644652.1"/>
    <property type="molecule type" value="Genomic_DNA"/>
</dbReference>
<dbReference type="PANTHER" id="PTHR32026:SF10">
    <property type="entry name" value="METHYLTRANSFERASE-LIKE PROTEIN 24-RELATED"/>
    <property type="match status" value="1"/>
</dbReference>
<gene>
    <name evidence="2" type="ORF">BJG266_LOCUS43207</name>
    <name evidence="3" type="ORF">QVE165_LOCUS60124</name>
</gene>
<feature type="domain" description="Methyltransferase" evidence="1">
    <location>
        <begin position="4"/>
        <end position="236"/>
    </location>
</feature>
<dbReference type="EMBL" id="CAJNOI010003010">
    <property type="protein sequence ID" value="CAF1501712.1"/>
    <property type="molecule type" value="Genomic_DNA"/>
</dbReference>